<accession>A0A9E7NAJ6</accession>
<evidence type="ECO:0000256" key="1">
    <source>
        <dbReference type="SAM" id="Phobius"/>
    </source>
</evidence>
<dbReference type="RefSeq" id="WP_254158004.1">
    <property type="nucleotide sequence ID" value="NZ_CP100355.1"/>
</dbReference>
<dbReference type="Proteomes" id="UP001056855">
    <property type="component" value="Chromosome"/>
</dbReference>
<evidence type="ECO:0000313" key="2">
    <source>
        <dbReference type="EMBL" id="UTF53494.1"/>
    </source>
</evidence>
<organism evidence="2 3">
    <name type="scientific">Natronosalvus rutilus</name>
    <dbReference type="NCBI Taxonomy" id="2953753"/>
    <lineage>
        <taxon>Archaea</taxon>
        <taxon>Methanobacteriati</taxon>
        <taxon>Methanobacteriota</taxon>
        <taxon>Stenosarchaea group</taxon>
        <taxon>Halobacteria</taxon>
        <taxon>Halobacteriales</taxon>
        <taxon>Natrialbaceae</taxon>
        <taxon>Natronosalvus</taxon>
    </lineage>
</organism>
<evidence type="ECO:0000313" key="3">
    <source>
        <dbReference type="Proteomes" id="UP001056855"/>
    </source>
</evidence>
<dbReference type="KEGG" id="sawl:NGM29_17260"/>
<sequence length="116" mass="12198">MTTPLGVLAIAAFTGLYGLVWLVYWLASLGQPTVLTGVAPLIALGAFALAVGLCQRRTTAWALTLALYGFGLLWTTAQLLGGANRFVALLVAVLILGYLVGRRDLFLESASSEVDA</sequence>
<feature type="transmembrane region" description="Helical" evidence="1">
    <location>
        <begin position="7"/>
        <end position="27"/>
    </location>
</feature>
<evidence type="ECO:0008006" key="4">
    <source>
        <dbReference type="Google" id="ProtNLM"/>
    </source>
</evidence>
<gene>
    <name evidence="2" type="ORF">NGM29_17260</name>
</gene>
<keyword evidence="3" id="KW-1185">Reference proteome</keyword>
<keyword evidence="1" id="KW-0812">Transmembrane</keyword>
<feature type="transmembrane region" description="Helical" evidence="1">
    <location>
        <begin position="83"/>
        <end position="101"/>
    </location>
</feature>
<dbReference type="GeneID" id="73291832"/>
<name>A0A9E7NAJ6_9EURY</name>
<feature type="transmembrane region" description="Helical" evidence="1">
    <location>
        <begin position="60"/>
        <end position="77"/>
    </location>
</feature>
<feature type="transmembrane region" description="Helical" evidence="1">
    <location>
        <begin position="33"/>
        <end position="53"/>
    </location>
</feature>
<proteinExistence type="predicted"/>
<protein>
    <recommendedName>
        <fullName evidence="4">DUF2069 domain-containing protein</fullName>
    </recommendedName>
</protein>
<dbReference type="EMBL" id="CP100355">
    <property type="protein sequence ID" value="UTF53494.1"/>
    <property type="molecule type" value="Genomic_DNA"/>
</dbReference>
<reference evidence="2" key="1">
    <citation type="submission" date="2022-06" db="EMBL/GenBank/DDBJ databases">
        <title>Diverse halophilic archaea isolated from saline environments.</title>
        <authorList>
            <person name="Cui H.-L."/>
        </authorList>
    </citation>
    <scope>NUCLEOTIDE SEQUENCE</scope>
    <source>
        <strain evidence="2">WLHS1</strain>
    </source>
</reference>
<dbReference type="AlphaFoldDB" id="A0A9E7NAJ6"/>
<keyword evidence="1" id="KW-1133">Transmembrane helix</keyword>
<keyword evidence="1" id="KW-0472">Membrane</keyword>